<comment type="caution">
    <text evidence="3">The sequence shown here is derived from an EMBL/GenBank/DDBJ whole genome shotgun (WGS) entry which is preliminary data.</text>
</comment>
<dbReference type="Proteomes" id="UP000886653">
    <property type="component" value="Unassembled WGS sequence"/>
</dbReference>
<evidence type="ECO:0000313" key="3">
    <source>
        <dbReference type="EMBL" id="KAG0143589.1"/>
    </source>
</evidence>
<dbReference type="Gene3D" id="1.10.287.110">
    <property type="entry name" value="DnaJ domain"/>
    <property type="match status" value="1"/>
</dbReference>
<dbReference type="SMART" id="SM00271">
    <property type="entry name" value="DnaJ"/>
    <property type="match status" value="1"/>
</dbReference>
<dbReference type="Pfam" id="PF00226">
    <property type="entry name" value="DnaJ"/>
    <property type="match status" value="1"/>
</dbReference>
<evidence type="ECO:0000313" key="4">
    <source>
        <dbReference type="Proteomes" id="UP000886653"/>
    </source>
</evidence>
<sequence length="300" mass="34279">MNTSPPLRSTDLVDGTSMKGPVYPNWYRVLKLAPSPHLTDQDVHVAFLAESAYHHPDDHPPGSRARARAEAYSKLIRQAYEVLRTKESRARYDHLKTRIASEKDQLHNRAKVLAEGWLKRIEAETQSAEEQATSSLAKERLDAFFRTDAQLRSRHPTLPTPTREQVQRFFEAESERRRAQVVRDRAAHRTALELMIRAEFERRAAGMPVDERRVRWQRGRDAFGQVSQNRKKVDAELGQQAWEVALSKFFAELMSHHQHDHRCASPAPSKTAQGSTAPVLSENARPNEKFTPPVPSTRVV</sequence>
<dbReference type="InterPro" id="IPR036869">
    <property type="entry name" value="J_dom_sf"/>
</dbReference>
<dbReference type="PROSITE" id="PS50076">
    <property type="entry name" value="DNAJ_2"/>
    <property type="match status" value="1"/>
</dbReference>
<evidence type="ECO:0000256" key="1">
    <source>
        <dbReference type="SAM" id="MobiDB-lite"/>
    </source>
</evidence>
<dbReference type="InterPro" id="IPR001623">
    <property type="entry name" value="DnaJ_domain"/>
</dbReference>
<dbReference type="EMBL" id="MU167315">
    <property type="protein sequence ID" value="KAG0143589.1"/>
    <property type="molecule type" value="Genomic_DNA"/>
</dbReference>
<name>A0A9P6T9H8_9BASI</name>
<organism evidence="3 4">
    <name type="scientific">Cronartium quercuum f. sp. fusiforme G11</name>
    <dbReference type="NCBI Taxonomy" id="708437"/>
    <lineage>
        <taxon>Eukaryota</taxon>
        <taxon>Fungi</taxon>
        <taxon>Dikarya</taxon>
        <taxon>Basidiomycota</taxon>
        <taxon>Pucciniomycotina</taxon>
        <taxon>Pucciniomycetes</taxon>
        <taxon>Pucciniales</taxon>
        <taxon>Coleosporiaceae</taxon>
        <taxon>Cronartium</taxon>
    </lineage>
</organism>
<dbReference type="SUPFAM" id="SSF46565">
    <property type="entry name" value="Chaperone J-domain"/>
    <property type="match status" value="1"/>
</dbReference>
<reference evidence="3" key="1">
    <citation type="submission" date="2013-11" db="EMBL/GenBank/DDBJ databases">
        <title>Genome sequence of the fusiform rust pathogen reveals effectors for host alternation and coevolution with pine.</title>
        <authorList>
            <consortium name="DOE Joint Genome Institute"/>
            <person name="Smith K."/>
            <person name="Pendleton A."/>
            <person name="Kubisiak T."/>
            <person name="Anderson C."/>
            <person name="Salamov A."/>
            <person name="Aerts A."/>
            <person name="Riley R."/>
            <person name="Clum A."/>
            <person name="Lindquist E."/>
            <person name="Ence D."/>
            <person name="Campbell M."/>
            <person name="Kronenberg Z."/>
            <person name="Feau N."/>
            <person name="Dhillon B."/>
            <person name="Hamelin R."/>
            <person name="Burleigh J."/>
            <person name="Smith J."/>
            <person name="Yandell M."/>
            <person name="Nelson C."/>
            <person name="Grigoriev I."/>
            <person name="Davis J."/>
        </authorList>
    </citation>
    <scope>NUCLEOTIDE SEQUENCE</scope>
    <source>
        <strain evidence="3">G11</strain>
    </source>
</reference>
<feature type="domain" description="J" evidence="2">
    <location>
        <begin position="25"/>
        <end position="96"/>
    </location>
</feature>
<proteinExistence type="predicted"/>
<dbReference type="AlphaFoldDB" id="A0A9P6T9H8"/>
<evidence type="ECO:0000259" key="2">
    <source>
        <dbReference type="PROSITE" id="PS50076"/>
    </source>
</evidence>
<dbReference type="OrthoDB" id="448954at2759"/>
<accession>A0A9P6T9H8</accession>
<gene>
    <name evidence="3" type="ORF">CROQUDRAFT_661026</name>
</gene>
<dbReference type="CDD" id="cd06257">
    <property type="entry name" value="DnaJ"/>
    <property type="match status" value="1"/>
</dbReference>
<keyword evidence="4" id="KW-1185">Reference proteome</keyword>
<feature type="region of interest" description="Disordered" evidence="1">
    <location>
        <begin position="260"/>
        <end position="300"/>
    </location>
</feature>
<feature type="compositionally biased region" description="Polar residues" evidence="1">
    <location>
        <begin position="268"/>
        <end position="278"/>
    </location>
</feature>
<protein>
    <recommendedName>
        <fullName evidence="2">J domain-containing protein</fullName>
    </recommendedName>
</protein>